<dbReference type="PANTHER" id="PTHR44858">
    <property type="entry name" value="TETRATRICOPEPTIDE REPEAT PROTEIN 6"/>
    <property type="match status" value="1"/>
</dbReference>
<dbReference type="EMBL" id="JADGII010000011">
    <property type="protein sequence ID" value="MBF0637077.1"/>
    <property type="molecule type" value="Genomic_DNA"/>
</dbReference>
<sequence>MNRVFLKQACLLLPLAGALLTPAPAAADTPKEHFERGFERHQDGRTDSAIDLYTKAIKANPSYIQAYQMRAAAWHQEKDYNRARADYSRVIELGDTYFQAAAYFNRGIVNYDDGRFHDAIRDFTDAVNLDRKMSNAYLFRGIARGRTGDRDGQLGDFVMAARFGDKRVRAWLEEHAPDELDRQR</sequence>
<proteinExistence type="predicted"/>
<dbReference type="InterPro" id="IPR011990">
    <property type="entry name" value="TPR-like_helical_dom_sf"/>
</dbReference>
<accession>A0ABR9XSQ0</accession>
<evidence type="ECO:0000313" key="5">
    <source>
        <dbReference type="EMBL" id="MBF0637077.1"/>
    </source>
</evidence>
<dbReference type="InterPro" id="IPR050498">
    <property type="entry name" value="Ycf3"/>
</dbReference>
<dbReference type="SMART" id="SM00028">
    <property type="entry name" value="TPR"/>
    <property type="match status" value="3"/>
</dbReference>
<feature type="chain" id="PRO_5046462873" evidence="4">
    <location>
        <begin position="28"/>
        <end position="184"/>
    </location>
</feature>
<feature type="signal peptide" evidence="4">
    <location>
        <begin position="1"/>
        <end position="27"/>
    </location>
</feature>
<dbReference type="Pfam" id="PF13181">
    <property type="entry name" value="TPR_8"/>
    <property type="match status" value="1"/>
</dbReference>
<keyword evidence="1" id="KW-0677">Repeat</keyword>
<dbReference type="PROSITE" id="PS50005">
    <property type="entry name" value="TPR"/>
    <property type="match status" value="2"/>
</dbReference>
<keyword evidence="4" id="KW-0732">Signal</keyword>
<protein>
    <submittedName>
        <fullName evidence="5">Tetratricopeptide repeat protein</fullName>
    </submittedName>
</protein>
<evidence type="ECO:0000256" key="3">
    <source>
        <dbReference type="PROSITE-ProRule" id="PRU00339"/>
    </source>
</evidence>
<keyword evidence="6" id="KW-1185">Reference proteome</keyword>
<organism evidence="5 6">
    <name type="scientific">Prosthecochloris ethylica</name>
    <dbReference type="NCBI Taxonomy" id="2743976"/>
    <lineage>
        <taxon>Bacteria</taxon>
        <taxon>Pseudomonadati</taxon>
        <taxon>Chlorobiota</taxon>
        <taxon>Chlorobiia</taxon>
        <taxon>Chlorobiales</taxon>
        <taxon>Chlorobiaceae</taxon>
        <taxon>Prosthecochloris</taxon>
    </lineage>
</organism>
<comment type="caution">
    <text evidence="5">The sequence shown here is derived from an EMBL/GenBank/DDBJ whole genome shotgun (WGS) entry which is preliminary data.</text>
</comment>
<dbReference type="PANTHER" id="PTHR44858:SF1">
    <property type="entry name" value="UDP-N-ACETYLGLUCOSAMINE--PEPTIDE N-ACETYLGLUCOSAMINYLTRANSFERASE SPINDLY-RELATED"/>
    <property type="match status" value="1"/>
</dbReference>
<dbReference type="RefSeq" id="WP_175187056.1">
    <property type="nucleotide sequence ID" value="NZ_JABVZQ010000003.1"/>
</dbReference>
<evidence type="ECO:0000313" key="6">
    <source>
        <dbReference type="Proteomes" id="UP000619838"/>
    </source>
</evidence>
<evidence type="ECO:0000256" key="4">
    <source>
        <dbReference type="SAM" id="SignalP"/>
    </source>
</evidence>
<evidence type="ECO:0000256" key="2">
    <source>
        <dbReference type="ARBA" id="ARBA00022803"/>
    </source>
</evidence>
<dbReference type="Proteomes" id="UP000619838">
    <property type="component" value="Unassembled WGS sequence"/>
</dbReference>
<feature type="repeat" description="TPR" evidence="3">
    <location>
        <begin position="100"/>
        <end position="133"/>
    </location>
</feature>
<dbReference type="InterPro" id="IPR019734">
    <property type="entry name" value="TPR_rpt"/>
</dbReference>
<dbReference type="Gene3D" id="1.25.40.10">
    <property type="entry name" value="Tetratricopeptide repeat domain"/>
    <property type="match status" value="2"/>
</dbReference>
<evidence type="ECO:0000256" key="1">
    <source>
        <dbReference type="ARBA" id="ARBA00022737"/>
    </source>
</evidence>
<name>A0ABR9XSQ0_9CHLB</name>
<dbReference type="SUPFAM" id="SSF48452">
    <property type="entry name" value="TPR-like"/>
    <property type="match status" value="1"/>
</dbReference>
<feature type="repeat" description="TPR" evidence="3">
    <location>
        <begin position="30"/>
        <end position="63"/>
    </location>
</feature>
<reference evidence="5 6" key="1">
    <citation type="journal article" date="2020" name="Microorganisms">
        <title>Simultaneous Genome Sequencing of Prosthecochloris ethylica and Desulfuromonas acetoxidans within a Syntrophic Mixture Reveals Unique Pili and Protein Interactions.</title>
        <authorList>
            <person name="Kyndt J.A."/>
            <person name="Van Beeumen J.J."/>
            <person name="Meyer T.E."/>
        </authorList>
    </citation>
    <scope>NUCLEOTIDE SEQUENCE [LARGE SCALE GENOMIC DNA]</scope>
    <source>
        <strain evidence="5 6">N3</strain>
    </source>
</reference>
<keyword evidence="2 3" id="KW-0802">TPR repeat</keyword>
<dbReference type="Pfam" id="PF13432">
    <property type="entry name" value="TPR_16"/>
    <property type="match status" value="1"/>
</dbReference>
<gene>
    <name evidence="5" type="ORF">INT08_07840</name>
</gene>